<keyword evidence="1" id="KW-0812">Transmembrane</keyword>
<dbReference type="Proteomes" id="UP000642070">
    <property type="component" value="Unassembled WGS sequence"/>
</dbReference>
<organism evidence="2 3">
    <name type="scientific">Dactylosporangium sucinum</name>
    <dbReference type="NCBI Taxonomy" id="1424081"/>
    <lineage>
        <taxon>Bacteria</taxon>
        <taxon>Bacillati</taxon>
        <taxon>Actinomycetota</taxon>
        <taxon>Actinomycetes</taxon>
        <taxon>Micromonosporales</taxon>
        <taxon>Micromonosporaceae</taxon>
        <taxon>Dactylosporangium</taxon>
    </lineage>
</organism>
<dbReference type="AlphaFoldDB" id="A0A917UA55"/>
<dbReference type="EMBL" id="BMPI01000049">
    <property type="protein sequence ID" value="GGM63972.1"/>
    <property type="molecule type" value="Genomic_DNA"/>
</dbReference>
<evidence type="ECO:0000313" key="3">
    <source>
        <dbReference type="Proteomes" id="UP000642070"/>
    </source>
</evidence>
<reference evidence="2" key="2">
    <citation type="submission" date="2020-09" db="EMBL/GenBank/DDBJ databases">
        <authorList>
            <person name="Sun Q."/>
            <person name="Ohkuma M."/>
        </authorList>
    </citation>
    <scope>NUCLEOTIDE SEQUENCE</scope>
    <source>
        <strain evidence="2">JCM 19831</strain>
    </source>
</reference>
<protein>
    <submittedName>
        <fullName evidence="2">Uncharacterized protein</fullName>
    </submittedName>
</protein>
<comment type="caution">
    <text evidence="2">The sequence shown here is derived from an EMBL/GenBank/DDBJ whole genome shotgun (WGS) entry which is preliminary data.</text>
</comment>
<evidence type="ECO:0000313" key="2">
    <source>
        <dbReference type="EMBL" id="GGM63972.1"/>
    </source>
</evidence>
<reference evidence="2" key="1">
    <citation type="journal article" date="2014" name="Int. J. Syst. Evol. Microbiol.">
        <title>Complete genome sequence of Corynebacterium casei LMG S-19264T (=DSM 44701T), isolated from a smear-ripened cheese.</title>
        <authorList>
            <consortium name="US DOE Joint Genome Institute (JGI-PGF)"/>
            <person name="Walter F."/>
            <person name="Albersmeier A."/>
            <person name="Kalinowski J."/>
            <person name="Ruckert C."/>
        </authorList>
    </citation>
    <scope>NUCLEOTIDE SEQUENCE</scope>
    <source>
        <strain evidence="2">JCM 19831</strain>
    </source>
</reference>
<keyword evidence="3" id="KW-1185">Reference proteome</keyword>
<sequence>MPANLAWLVGSILLAVATWRAPTLPRWLSIGIALVWVTSIILSQLGGNLVAGVIWGVLGVLLTRSGRS</sequence>
<keyword evidence="1" id="KW-1133">Transmembrane helix</keyword>
<name>A0A917UA55_9ACTN</name>
<feature type="transmembrane region" description="Helical" evidence="1">
    <location>
        <begin position="30"/>
        <end position="62"/>
    </location>
</feature>
<gene>
    <name evidence="2" type="ORF">GCM10007977_076890</name>
</gene>
<proteinExistence type="predicted"/>
<dbReference type="RefSeq" id="WP_190254964.1">
    <property type="nucleotide sequence ID" value="NZ_BMPI01000049.1"/>
</dbReference>
<accession>A0A917UA55</accession>
<keyword evidence="1" id="KW-0472">Membrane</keyword>
<evidence type="ECO:0000256" key="1">
    <source>
        <dbReference type="SAM" id="Phobius"/>
    </source>
</evidence>